<comment type="similarity">
    <text evidence="2 9">Belongs to the Mediator complex subunit 16 family.</text>
</comment>
<evidence type="ECO:0000256" key="3">
    <source>
        <dbReference type="ARBA" id="ARBA00019614"/>
    </source>
</evidence>
<keyword evidence="5 9" id="KW-0010">Activator</keyword>
<comment type="subunit">
    <text evidence="9">Component of the Mediator complex.</text>
</comment>
<reference evidence="12" key="1">
    <citation type="submission" date="2020-03" db="EMBL/GenBank/DDBJ databases">
        <title>Site-based positive gene gene selection in Geosmithia morbida across the United States reveals a broad range of putative effectors and factors for local host and environmental adapation.</title>
        <authorList>
            <person name="Onufrak A."/>
            <person name="Murdoch R.W."/>
            <person name="Gazis R."/>
            <person name="Huff M."/>
            <person name="Staton M."/>
            <person name="Klingeman W."/>
            <person name="Hadziabdic D."/>
        </authorList>
    </citation>
    <scope>NUCLEOTIDE SEQUENCE</scope>
    <source>
        <strain evidence="12">1262</strain>
    </source>
</reference>
<dbReference type="AlphaFoldDB" id="A0A9P4YV68"/>
<dbReference type="GO" id="GO:0045893">
    <property type="term" value="P:positive regulation of DNA-templated transcription"/>
    <property type="evidence" value="ECO:0007669"/>
    <property type="project" value="TreeGrafter"/>
</dbReference>
<dbReference type="InterPro" id="IPR048338">
    <property type="entry name" value="Mediator_Med16"/>
</dbReference>
<evidence type="ECO:0000259" key="11">
    <source>
        <dbReference type="Pfam" id="PF20719"/>
    </source>
</evidence>
<feature type="domain" description="Mediator complex subunit Med16 N-terminal" evidence="10">
    <location>
        <begin position="5"/>
        <end position="202"/>
    </location>
</feature>
<evidence type="ECO:0000256" key="1">
    <source>
        <dbReference type="ARBA" id="ARBA00004123"/>
    </source>
</evidence>
<protein>
    <recommendedName>
        <fullName evidence="3 9">Mediator of RNA polymerase II transcription subunit 16</fullName>
    </recommendedName>
    <alternativeName>
        <fullName evidence="8 9">Mediator complex subunit 16</fullName>
    </alternativeName>
</protein>
<organism evidence="12 13">
    <name type="scientific">Geosmithia morbida</name>
    <dbReference type="NCBI Taxonomy" id="1094350"/>
    <lineage>
        <taxon>Eukaryota</taxon>
        <taxon>Fungi</taxon>
        <taxon>Dikarya</taxon>
        <taxon>Ascomycota</taxon>
        <taxon>Pezizomycotina</taxon>
        <taxon>Sordariomycetes</taxon>
        <taxon>Hypocreomycetidae</taxon>
        <taxon>Hypocreales</taxon>
        <taxon>Bionectriaceae</taxon>
        <taxon>Geosmithia</taxon>
    </lineage>
</organism>
<evidence type="ECO:0000256" key="8">
    <source>
        <dbReference type="ARBA" id="ARBA00032015"/>
    </source>
</evidence>
<gene>
    <name evidence="9" type="primary">MED16</name>
    <name evidence="12" type="ORF">GMORB2_6121</name>
</gene>
<dbReference type="Pfam" id="PF20719">
    <property type="entry name" value="Med16_C"/>
    <property type="match status" value="1"/>
</dbReference>
<accession>A0A9P4YV68</accession>
<proteinExistence type="inferred from homology"/>
<name>A0A9P4YV68_9HYPO</name>
<comment type="subcellular location">
    <subcellularLocation>
        <location evidence="1 9">Nucleus</location>
    </subcellularLocation>
</comment>
<dbReference type="GO" id="GO:0016592">
    <property type="term" value="C:mediator complex"/>
    <property type="evidence" value="ECO:0007669"/>
    <property type="project" value="InterPro"/>
</dbReference>
<dbReference type="InterPro" id="IPR048339">
    <property type="entry name" value="Mediator_Med16_C"/>
</dbReference>
<dbReference type="InterPro" id="IPR021665">
    <property type="entry name" value="Mediator_Med16_N"/>
</dbReference>
<dbReference type="Pfam" id="PF11635">
    <property type="entry name" value="Med16_N"/>
    <property type="match status" value="1"/>
</dbReference>
<evidence type="ECO:0000313" key="12">
    <source>
        <dbReference type="EMBL" id="KAF4123420.1"/>
    </source>
</evidence>
<evidence type="ECO:0000256" key="9">
    <source>
        <dbReference type="RuleBase" id="RU364149"/>
    </source>
</evidence>
<keyword evidence="4 9" id="KW-0805">Transcription regulation</keyword>
<feature type="domain" description="Mediator complex subunit 16 C-terminal" evidence="11">
    <location>
        <begin position="616"/>
        <end position="677"/>
    </location>
</feature>
<evidence type="ECO:0000259" key="10">
    <source>
        <dbReference type="Pfam" id="PF11635"/>
    </source>
</evidence>
<evidence type="ECO:0000256" key="7">
    <source>
        <dbReference type="ARBA" id="ARBA00023242"/>
    </source>
</evidence>
<evidence type="ECO:0000256" key="2">
    <source>
        <dbReference type="ARBA" id="ARBA00006543"/>
    </source>
</evidence>
<dbReference type="PANTHER" id="PTHR13224">
    <property type="entry name" value="THYROID HORMONE RECEPTOR-ASSOCIATED PROTEIN-RELATED"/>
    <property type="match status" value="1"/>
</dbReference>
<dbReference type="PANTHER" id="PTHR13224:SF6">
    <property type="entry name" value="MEDIATOR OF RNA POLYMERASE II TRANSCRIPTION SUBUNIT 16"/>
    <property type="match status" value="1"/>
</dbReference>
<evidence type="ECO:0000313" key="13">
    <source>
        <dbReference type="Proteomes" id="UP000749293"/>
    </source>
</evidence>
<keyword evidence="7 9" id="KW-0539">Nucleus</keyword>
<comment type="caution">
    <text evidence="12">The sequence shown here is derived from an EMBL/GenBank/DDBJ whole genome shotgun (WGS) entry which is preliminary data.</text>
</comment>
<dbReference type="Proteomes" id="UP000749293">
    <property type="component" value="Unassembled WGS sequence"/>
</dbReference>
<evidence type="ECO:0000256" key="5">
    <source>
        <dbReference type="ARBA" id="ARBA00023159"/>
    </source>
</evidence>
<keyword evidence="13" id="KW-1185">Reference proteome</keyword>
<evidence type="ECO:0000256" key="6">
    <source>
        <dbReference type="ARBA" id="ARBA00023163"/>
    </source>
</evidence>
<keyword evidence="6 9" id="KW-0804">Transcription</keyword>
<dbReference type="EMBL" id="JAANYQ010000006">
    <property type="protein sequence ID" value="KAF4123420.1"/>
    <property type="molecule type" value="Genomic_DNA"/>
</dbReference>
<comment type="function">
    <text evidence="9">Component of the Mediator complex, a coactivator involved in the regulated transcription of nearly all RNA polymerase II-dependent genes. Mediator functions as a bridge to convey information from gene-specific regulatory proteins to the basal RNA polymerase II transcription machinery. Mediator is recruited to promoters by direct interactions with regulatory proteins and serves as a scaffold for the assembly of a functional preinitiation complex with RNA polymerase II and the general transcription factors.</text>
</comment>
<dbReference type="OrthoDB" id="4139168at2759"/>
<sequence length="688" mass="75973">MITTARQLQFVRVDIQWVVQPGKERGSQDTRFNAGLVAKSCAITSWADDTPEQVSTPEVTNLLVLPSVTDKAGKETVPPMVVTTRARTTSPGTFPAAQTIINRWEAREQNHKLQSAVRQLGNRRNSTASEPASSMSLNPLEPILIDKCVIGLQSAQFGKAVILTFSDGSVQHRDRSTFEEIYTEREYASVMNLQQVGFTFPDDWQCQQIALSPTGCSMIQLGDSGKMRWSRIRLPDGDIGNGMRDERYAATIAGLTVTAATSIKYQTNFDDILAIVRPLAEKPRFVQDWVSEVIRILAVQVDYVVEPSHDALLKNTQLPSCMAILVSLGFRGDTRPRTFQSAFASMTAAIRSAAFNATVVATAQFNVGGRRSPMDDHEVVEMLGSLIRWSLDLVAWITDSLFELMNDEEFSRLLTPERAAELGPYLEKRNDVALHLLICSSSRCFLSALCRRLMHIETIAAKAVTFYRKQSALATANTGTPNPRMQRAFQNLQQVSSSALVRAGEFEKLVSTLGSGVNHAYGTFLPKMARGARGAGAGAGATPQPQSKEEEETVKMIRAQMETQTLVATSPPLGLFPVLRKFFGYDLVMFRKATDPARLFFQPLSVMTVQDDGSVVDGMRTAQLDTFTKNKLKMGPGKQWRRCTRCTWVMEEMPGKGPGLTFMMAQQRRCPCNGTLAVLPPGKLDFTA</sequence>
<evidence type="ECO:0000256" key="4">
    <source>
        <dbReference type="ARBA" id="ARBA00023015"/>
    </source>
</evidence>